<dbReference type="EMBL" id="JANHOG010000593">
    <property type="protein sequence ID" value="KAJ3552983.1"/>
    <property type="molecule type" value="Genomic_DNA"/>
</dbReference>
<keyword evidence="2" id="KW-1185">Reference proteome</keyword>
<comment type="caution">
    <text evidence="1">The sequence shown here is derived from an EMBL/GenBank/DDBJ whole genome shotgun (WGS) entry which is preliminary data.</text>
</comment>
<name>A0ACC1T4Q9_9APHY</name>
<sequence length="448" mass="49878">MSSDQLRQLIPFLRDRNPQVRQIALTNLLGHTAKDSPHRDIFLSDLQAGGLKKSQDSDVIRDLKLLCRDQLATAHDAFRALVNLSDNSLVASSLSEPTFMNFLVSYILNAQATLADLASMILSNITTSAATCSTLLSMKVEIIPDPRSPTKYYPTNSRSGTCAAPVPYPSGDPKEVFALPLLSDAFLQGAAVEEENDPDKRPRKSSLHFLSSVFANISITPAGRMFFLTPRSTDPWTGEGKMEYPLTKLLVFTEHKDVIRRGGVASTMKHCAFQKEAHRAMLLPETEMVAVPPSTVVAPGMDILSYLLLPLAGPEEFDLEVQDLLPPALQFLPATKTREPDAVIRMTHVETLLLLCTTFWGREYLRAHGVYEIVRALHENEKDDKVGASSWDTLHIRKLSGLQIAEQVVRIVSFLKRDESHESRKDGEHEHETAPQNEEDEDEQIVEV</sequence>
<organism evidence="1 2">
    <name type="scientific">Phlebia brevispora</name>
    <dbReference type="NCBI Taxonomy" id="194682"/>
    <lineage>
        <taxon>Eukaryota</taxon>
        <taxon>Fungi</taxon>
        <taxon>Dikarya</taxon>
        <taxon>Basidiomycota</taxon>
        <taxon>Agaricomycotina</taxon>
        <taxon>Agaricomycetes</taxon>
        <taxon>Polyporales</taxon>
        <taxon>Meruliaceae</taxon>
        <taxon>Phlebia</taxon>
    </lineage>
</organism>
<evidence type="ECO:0000313" key="2">
    <source>
        <dbReference type="Proteomes" id="UP001148662"/>
    </source>
</evidence>
<evidence type="ECO:0000313" key="1">
    <source>
        <dbReference type="EMBL" id="KAJ3552983.1"/>
    </source>
</evidence>
<protein>
    <submittedName>
        <fullName evidence="1">Uncharacterized protein</fullName>
    </submittedName>
</protein>
<accession>A0ACC1T4Q9</accession>
<reference evidence="1" key="1">
    <citation type="submission" date="2022-07" db="EMBL/GenBank/DDBJ databases">
        <title>Genome Sequence of Phlebia brevispora.</title>
        <authorList>
            <person name="Buettner E."/>
        </authorList>
    </citation>
    <scope>NUCLEOTIDE SEQUENCE</scope>
    <source>
        <strain evidence="1">MPL23</strain>
    </source>
</reference>
<gene>
    <name evidence="1" type="ORF">NM688_g3860</name>
</gene>
<proteinExistence type="predicted"/>
<dbReference type="Proteomes" id="UP001148662">
    <property type="component" value="Unassembled WGS sequence"/>
</dbReference>